<feature type="domain" description="Sigma-54 factor interaction" evidence="5">
    <location>
        <begin position="334"/>
        <end position="563"/>
    </location>
</feature>
<keyword evidence="4" id="KW-0804">Transcription</keyword>
<keyword evidence="7" id="KW-1185">Reference proteome</keyword>
<sequence length="626" mass="70863">MITIVLAVPHAGFIENAKLIFDEHNTFNEFYGNEESLSFQIIEEEVSNEKGYEIQSNADVIISRGITSQILKRNNKAVPIVDIPVSGNDLIETLYDAKKNYNSVNIAVIGSQNMIFGAEGLSKVLGVNIKAYIIDSLELSENYVESAYSEGFDTIIGGVKACKYALSKGLNTLLIKTSKESFWQSLTEAKRLAILHREEKEETLKYKTIISSAHEGILAIDNSGTITLFNKAAMNLLAIKENTKIIGKNISDVKTKEILELKSYALKERETDQEVIKINNKNLLLNTRFISMQNKKVGVVLNFQDISGIEYQENIIRRKLHLKGHVAKIQFHDLHSENDSMNRTIQTAMKFSETNSNILLEGESGTGKEMFAQSIHNHSSRCDEPFVAVNCAAFNESLLESTLFGYAEGAFTGATKGGKKGVFELAHKGTIFLDEISEMPINLQGRMLRVLQEKEVMKLGDDKVIPVDIRVIAATNKDIKKLSSKNEFRIDLFYRLNVLNIRIPSLNERPEDIPLLASKFIQEFAKENNKKMMVSNGALQRLQDAYWEGNVRELQNICERLTVICKEEIFNEDVRLVLENEVTEDKKEFSMKEKIKESLEKNNYNKTITAEELGISRTTLWRYLNK</sequence>
<evidence type="ECO:0000256" key="3">
    <source>
        <dbReference type="ARBA" id="ARBA00023015"/>
    </source>
</evidence>
<dbReference type="InterPro" id="IPR025662">
    <property type="entry name" value="Sigma_54_int_dom_ATP-bd_1"/>
</dbReference>
<dbReference type="PANTHER" id="PTHR32071">
    <property type="entry name" value="TRANSCRIPTIONAL REGULATORY PROTEIN"/>
    <property type="match status" value="1"/>
</dbReference>
<evidence type="ECO:0000259" key="5">
    <source>
        <dbReference type="PROSITE" id="PS50045"/>
    </source>
</evidence>
<dbReference type="InterPro" id="IPR013767">
    <property type="entry name" value="PAS_fold"/>
</dbReference>
<dbReference type="PROSITE" id="PS50045">
    <property type="entry name" value="SIGMA54_INTERACT_4"/>
    <property type="match status" value="1"/>
</dbReference>
<dbReference type="CDD" id="cd00130">
    <property type="entry name" value="PAS"/>
    <property type="match status" value="1"/>
</dbReference>
<evidence type="ECO:0000313" key="6">
    <source>
        <dbReference type="EMBL" id="AOM83547.1"/>
    </source>
</evidence>
<dbReference type="PRINTS" id="PR01590">
    <property type="entry name" value="HTHFIS"/>
</dbReference>
<dbReference type="GO" id="GO:0043565">
    <property type="term" value="F:sequence-specific DNA binding"/>
    <property type="evidence" value="ECO:0007669"/>
    <property type="project" value="InterPro"/>
</dbReference>
<dbReference type="SUPFAM" id="SSF46689">
    <property type="entry name" value="Homeodomain-like"/>
    <property type="match status" value="1"/>
</dbReference>
<dbReference type="Pfam" id="PF00158">
    <property type="entry name" value="Sigma54_activat"/>
    <property type="match status" value="1"/>
</dbReference>
<dbReference type="FunFam" id="3.40.50.300:FF:000006">
    <property type="entry name" value="DNA-binding transcriptional regulator NtrC"/>
    <property type="match status" value="1"/>
</dbReference>
<dbReference type="Gene3D" id="3.40.50.2300">
    <property type="match status" value="1"/>
</dbReference>
<evidence type="ECO:0000256" key="4">
    <source>
        <dbReference type="ARBA" id="ARBA00023163"/>
    </source>
</evidence>
<dbReference type="Gene3D" id="1.10.8.60">
    <property type="match status" value="1"/>
</dbReference>
<gene>
    <name evidence="6" type="ORF">BBEV_2189</name>
</gene>
<dbReference type="PATRIC" id="fig|632773.3.peg.2307"/>
<dbReference type="GO" id="GO:0005524">
    <property type="term" value="F:ATP binding"/>
    <property type="evidence" value="ECO:0007669"/>
    <property type="project" value="UniProtKB-KW"/>
</dbReference>
<dbReference type="InterPro" id="IPR027417">
    <property type="entry name" value="P-loop_NTPase"/>
</dbReference>
<dbReference type="InterPro" id="IPR035965">
    <property type="entry name" value="PAS-like_dom_sf"/>
</dbReference>
<dbReference type="PROSITE" id="PS00675">
    <property type="entry name" value="SIGMA54_INTERACT_1"/>
    <property type="match status" value="1"/>
</dbReference>
<keyword evidence="3" id="KW-0805">Transcription regulation</keyword>
<dbReference type="InterPro" id="IPR058031">
    <property type="entry name" value="AAA_lid_NorR"/>
</dbReference>
<dbReference type="Pfam" id="PF00989">
    <property type="entry name" value="PAS"/>
    <property type="match status" value="1"/>
</dbReference>
<dbReference type="Gene3D" id="1.10.10.60">
    <property type="entry name" value="Homeodomain-like"/>
    <property type="match status" value="1"/>
</dbReference>
<dbReference type="GO" id="GO:0006355">
    <property type="term" value="P:regulation of DNA-templated transcription"/>
    <property type="evidence" value="ECO:0007669"/>
    <property type="project" value="InterPro"/>
</dbReference>
<dbReference type="AlphaFoldDB" id="A0A1D7QX13"/>
<dbReference type="PROSITE" id="PS00676">
    <property type="entry name" value="SIGMA54_INTERACT_2"/>
    <property type="match status" value="1"/>
</dbReference>
<dbReference type="Pfam" id="PF25601">
    <property type="entry name" value="AAA_lid_14"/>
    <property type="match status" value="1"/>
</dbReference>
<dbReference type="STRING" id="632773.BBEV_2189"/>
<dbReference type="Gene3D" id="3.40.50.300">
    <property type="entry name" value="P-loop containing nucleotide triphosphate hydrolases"/>
    <property type="match status" value="1"/>
</dbReference>
<dbReference type="SUPFAM" id="SSF55785">
    <property type="entry name" value="PYP-like sensor domain (PAS domain)"/>
    <property type="match status" value="1"/>
</dbReference>
<dbReference type="InterPro" id="IPR003593">
    <property type="entry name" value="AAA+_ATPase"/>
</dbReference>
<dbReference type="InterPro" id="IPR002078">
    <property type="entry name" value="Sigma_54_int"/>
</dbReference>
<dbReference type="RefSeq" id="WP_069365517.1">
    <property type="nucleotide sequence ID" value="NZ_CP012502.1"/>
</dbReference>
<dbReference type="GO" id="GO:0000156">
    <property type="term" value="F:phosphorelay response regulator activity"/>
    <property type="evidence" value="ECO:0007669"/>
    <property type="project" value="InterPro"/>
</dbReference>
<dbReference type="InterPro" id="IPR010524">
    <property type="entry name" value="Sig_transdc_resp-reg_PrpR_N"/>
</dbReference>
<protein>
    <submittedName>
        <fullName evidence="6">Transcriptional regulator, Fis family</fullName>
    </submittedName>
</protein>
<evidence type="ECO:0000256" key="1">
    <source>
        <dbReference type="ARBA" id="ARBA00022741"/>
    </source>
</evidence>
<dbReference type="Proteomes" id="UP000094463">
    <property type="component" value="Chromosome"/>
</dbReference>
<dbReference type="Gene3D" id="3.30.450.20">
    <property type="entry name" value="PAS domain"/>
    <property type="match status" value="1"/>
</dbReference>
<evidence type="ECO:0000313" key="7">
    <source>
        <dbReference type="Proteomes" id="UP000094463"/>
    </source>
</evidence>
<dbReference type="NCBIfam" id="TIGR00229">
    <property type="entry name" value="sensory_box"/>
    <property type="match status" value="1"/>
</dbReference>
<dbReference type="InterPro" id="IPR025943">
    <property type="entry name" value="Sigma_54_int_dom_ATP-bd_2"/>
</dbReference>
<keyword evidence="2" id="KW-0067">ATP-binding</keyword>
<dbReference type="SUPFAM" id="SSF52540">
    <property type="entry name" value="P-loop containing nucleoside triphosphate hydrolases"/>
    <property type="match status" value="1"/>
</dbReference>
<dbReference type="Pfam" id="PF06506">
    <property type="entry name" value="PrpR_N"/>
    <property type="match status" value="1"/>
</dbReference>
<dbReference type="InterPro" id="IPR002197">
    <property type="entry name" value="HTH_Fis"/>
</dbReference>
<keyword evidence="1" id="KW-0547">Nucleotide-binding</keyword>
<dbReference type="Pfam" id="PF02954">
    <property type="entry name" value="HTH_8"/>
    <property type="match status" value="1"/>
</dbReference>
<dbReference type="InterPro" id="IPR000014">
    <property type="entry name" value="PAS"/>
</dbReference>
<dbReference type="EMBL" id="CP012502">
    <property type="protein sequence ID" value="AOM83547.1"/>
    <property type="molecule type" value="Genomic_DNA"/>
</dbReference>
<dbReference type="SMART" id="SM00382">
    <property type="entry name" value="AAA"/>
    <property type="match status" value="1"/>
</dbReference>
<dbReference type="KEGG" id="bbev:BBEV_2189"/>
<dbReference type="CDD" id="cd00009">
    <property type="entry name" value="AAA"/>
    <property type="match status" value="1"/>
</dbReference>
<dbReference type="Gene3D" id="3.40.50.10660">
    <property type="entry name" value="PrpR receptor domain-like"/>
    <property type="match status" value="1"/>
</dbReference>
<name>A0A1D7QX13_9BACI</name>
<reference evidence="6 7" key="1">
    <citation type="submission" date="2015-08" db="EMBL/GenBank/DDBJ databases">
        <title>The complete genome sequence of Bacillus beveridgei MLTeJB.</title>
        <authorList>
            <person name="Hanson T.E."/>
            <person name="Mesa C."/>
            <person name="Basesman S.M."/>
            <person name="Oremland R.S."/>
        </authorList>
    </citation>
    <scope>NUCLEOTIDE SEQUENCE [LARGE SCALE GENOMIC DNA]</scope>
    <source>
        <strain evidence="6 7">MLTeJB</strain>
    </source>
</reference>
<proteinExistence type="predicted"/>
<dbReference type="SUPFAM" id="SSF159800">
    <property type="entry name" value="PrpR receptor domain-like"/>
    <property type="match status" value="1"/>
</dbReference>
<dbReference type="InterPro" id="IPR009057">
    <property type="entry name" value="Homeodomain-like_sf"/>
</dbReference>
<accession>A0A1D7QX13</accession>
<dbReference type="OrthoDB" id="9771372at2"/>
<evidence type="ECO:0000256" key="2">
    <source>
        <dbReference type="ARBA" id="ARBA00022840"/>
    </source>
</evidence>
<dbReference type="SMART" id="SM00091">
    <property type="entry name" value="PAS"/>
    <property type="match status" value="1"/>
</dbReference>
<organism evidence="6 7">
    <name type="scientific">Salisediminibacterium beveridgei</name>
    <dbReference type="NCBI Taxonomy" id="632773"/>
    <lineage>
        <taxon>Bacteria</taxon>
        <taxon>Bacillati</taxon>
        <taxon>Bacillota</taxon>
        <taxon>Bacilli</taxon>
        <taxon>Bacillales</taxon>
        <taxon>Bacillaceae</taxon>
        <taxon>Salisediminibacterium</taxon>
    </lineage>
</organism>